<name>A0A1G2UI02_9BACT</name>
<comment type="caution">
    <text evidence="1">The sequence shown here is derived from an EMBL/GenBank/DDBJ whole genome shotgun (WGS) entry which is preliminary data.</text>
</comment>
<dbReference type="Proteomes" id="UP000177096">
    <property type="component" value="Unassembled WGS sequence"/>
</dbReference>
<dbReference type="AlphaFoldDB" id="A0A1G2UI02"/>
<protein>
    <submittedName>
        <fullName evidence="1">Uncharacterized protein</fullName>
    </submittedName>
</protein>
<sequence length="217" mass="23515">MKSWKRITLVIFVLVGGTTSFGYWSIKQFDSVFDNLSATYLANTHSVYPSFKRNAGLASTSPEILGELATSTEGIILATTSTTTTATTTPVVTASANLELSFTFPQSNAQVYIGCTYPISWQSSATITSLETALIDAGTREAVGPKTGGLAKENTIKKDLANLEWKVGVVWPGAYYIKVSKINGVEAEFRSKTFQINKMPEGIDEEEKINICRESSG</sequence>
<accession>A0A1G2UI02</accession>
<reference evidence="1 2" key="1">
    <citation type="journal article" date="2016" name="Nat. Commun.">
        <title>Thousands of microbial genomes shed light on interconnected biogeochemical processes in an aquifer system.</title>
        <authorList>
            <person name="Anantharaman K."/>
            <person name="Brown C.T."/>
            <person name="Hug L.A."/>
            <person name="Sharon I."/>
            <person name="Castelle C.J."/>
            <person name="Probst A.J."/>
            <person name="Thomas B.C."/>
            <person name="Singh A."/>
            <person name="Wilkins M.J."/>
            <person name="Karaoz U."/>
            <person name="Brodie E.L."/>
            <person name="Williams K.H."/>
            <person name="Hubbard S.S."/>
            <person name="Banfield J.F."/>
        </authorList>
    </citation>
    <scope>NUCLEOTIDE SEQUENCE [LARGE SCALE GENOMIC DNA]</scope>
</reference>
<evidence type="ECO:0000313" key="2">
    <source>
        <dbReference type="Proteomes" id="UP000177096"/>
    </source>
</evidence>
<organism evidence="1 2">
    <name type="scientific">Candidatus Zambryskibacteria bacterium RIFCSPLOWO2_02_FULL_39_14</name>
    <dbReference type="NCBI Taxonomy" id="1802769"/>
    <lineage>
        <taxon>Bacteria</taxon>
        <taxon>Candidatus Zambryskiibacteriota</taxon>
    </lineage>
</organism>
<dbReference type="EMBL" id="MHWM01000012">
    <property type="protein sequence ID" value="OHB09045.1"/>
    <property type="molecule type" value="Genomic_DNA"/>
</dbReference>
<proteinExistence type="predicted"/>
<gene>
    <name evidence="1" type="ORF">A3I86_00120</name>
</gene>
<evidence type="ECO:0000313" key="1">
    <source>
        <dbReference type="EMBL" id="OHB09045.1"/>
    </source>
</evidence>